<protein>
    <submittedName>
        <fullName evidence="7">TetR family transcriptional regulator</fullName>
    </submittedName>
</protein>
<evidence type="ECO:0000256" key="5">
    <source>
        <dbReference type="PROSITE-ProRule" id="PRU00335"/>
    </source>
</evidence>
<dbReference type="GO" id="GO:0000976">
    <property type="term" value="F:transcription cis-regulatory region binding"/>
    <property type="evidence" value="ECO:0007669"/>
    <property type="project" value="TreeGrafter"/>
</dbReference>
<dbReference type="OrthoDB" id="8478851at2"/>
<dbReference type="InterPro" id="IPR001647">
    <property type="entry name" value="HTH_TetR"/>
</dbReference>
<organism evidence="7 8">
    <name type="scientific">Paracoccus sulfuroxidans</name>
    <dbReference type="NCBI Taxonomy" id="384678"/>
    <lineage>
        <taxon>Bacteria</taxon>
        <taxon>Pseudomonadati</taxon>
        <taxon>Pseudomonadota</taxon>
        <taxon>Alphaproteobacteria</taxon>
        <taxon>Rhodobacterales</taxon>
        <taxon>Paracoccaceae</taxon>
        <taxon>Paracoccus</taxon>
    </lineage>
</organism>
<dbReference type="InterPro" id="IPR036271">
    <property type="entry name" value="Tet_transcr_reg_TetR-rel_C_sf"/>
</dbReference>
<dbReference type="PANTHER" id="PTHR30055">
    <property type="entry name" value="HTH-TYPE TRANSCRIPTIONAL REGULATOR RUTR"/>
    <property type="match status" value="1"/>
</dbReference>
<dbReference type="GO" id="GO:0003700">
    <property type="term" value="F:DNA-binding transcription factor activity"/>
    <property type="evidence" value="ECO:0007669"/>
    <property type="project" value="TreeGrafter"/>
</dbReference>
<evidence type="ECO:0000313" key="7">
    <source>
        <dbReference type="EMBL" id="TWI31310.1"/>
    </source>
</evidence>
<dbReference type="EMBL" id="VLKU01000010">
    <property type="protein sequence ID" value="TWI31310.1"/>
    <property type="molecule type" value="Genomic_DNA"/>
</dbReference>
<dbReference type="RefSeq" id="WP_145399249.1">
    <property type="nucleotide sequence ID" value="NZ_VLKU01000010.1"/>
</dbReference>
<sequence length="201" mass="22840">MNEIFKSGEKRSAGHQKASIHKVCAELFAKHGYGSVGVAELCSAVGLGRGAFYYHVNSKEDILLDISVGYMKRLCAEANETQAQDLPVEDTIRQLSDLFLRTMFEHRAEMTVCFRELHLLSPENQRTVLDLHREYEAVWRSVILRGIAEGAFREIHTIDLKALMGMYFYSFLWAKPQGNATATEIAEHFSTLVLEAIRKRD</sequence>
<dbReference type="Proteomes" id="UP000316225">
    <property type="component" value="Unassembled WGS sequence"/>
</dbReference>
<feature type="DNA-binding region" description="H-T-H motif" evidence="5">
    <location>
        <begin position="37"/>
        <end position="56"/>
    </location>
</feature>
<keyword evidence="8" id="KW-1185">Reference proteome</keyword>
<dbReference type="InterPro" id="IPR050109">
    <property type="entry name" value="HTH-type_TetR-like_transc_reg"/>
</dbReference>
<evidence type="ECO:0000259" key="6">
    <source>
        <dbReference type="PROSITE" id="PS50977"/>
    </source>
</evidence>
<reference evidence="7 8" key="1">
    <citation type="journal article" date="2015" name="Stand. Genomic Sci.">
        <title>Genomic Encyclopedia of Bacterial and Archaeal Type Strains, Phase III: the genomes of soil and plant-associated and newly described type strains.</title>
        <authorList>
            <person name="Whitman W.B."/>
            <person name="Woyke T."/>
            <person name="Klenk H.P."/>
            <person name="Zhou Y."/>
            <person name="Lilburn T.G."/>
            <person name="Beck B.J."/>
            <person name="De Vos P."/>
            <person name="Vandamme P."/>
            <person name="Eisen J.A."/>
            <person name="Garrity G."/>
            <person name="Hugenholtz P."/>
            <person name="Kyrpides N.C."/>
        </authorList>
    </citation>
    <scope>NUCLEOTIDE SEQUENCE [LARGE SCALE GENOMIC DNA]</scope>
    <source>
        <strain evidence="7 8">CGMCC 1.5364</strain>
    </source>
</reference>
<evidence type="ECO:0000256" key="3">
    <source>
        <dbReference type="ARBA" id="ARBA00023125"/>
    </source>
</evidence>
<dbReference type="PROSITE" id="PS50977">
    <property type="entry name" value="HTH_TETR_2"/>
    <property type="match status" value="1"/>
</dbReference>
<comment type="caution">
    <text evidence="7">The sequence shown here is derived from an EMBL/GenBank/DDBJ whole genome shotgun (WGS) entry which is preliminary data.</text>
</comment>
<keyword evidence="1" id="KW-0678">Repressor</keyword>
<dbReference type="InterPro" id="IPR009057">
    <property type="entry name" value="Homeodomain-like_sf"/>
</dbReference>
<dbReference type="AlphaFoldDB" id="A0A562NGV9"/>
<evidence type="ECO:0000256" key="2">
    <source>
        <dbReference type="ARBA" id="ARBA00023015"/>
    </source>
</evidence>
<dbReference type="PRINTS" id="PR00455">
    <property type="entry name" value="HTHTETR"/>
</dbReference>
<keyword evidence="2" id="KW-0805">Transcription regulation</keyword>
<dbReference type="Gene3D" id="1.10.357.10">
    <property type="entry name" value="Tetracycline Repressor, domain 2"/>
    <property type="match status" value="1"/>
</dbReference>
<evidence type="ECO:0000256" key="4">
    <source>
        <dbReference type="ARBA" id="ARBA00023163"/>
    </source>
</evidence>
<dbReference type="SUPFAM" id="SSF46689">
    <property type="entry name" value="Homeodomain-like"/>
    <property type="match status" value="1"/>
</dbReference>
<dbReference type="Pfam" id="PF00440">
    <property type="entry name" value="TetR_N"/>
    <property type="match status" value="1"/>
</dbReference>
<evidence type="ECO:0000313" key="8">
    <source>
        <dbReference type="Proteomes" id="UP000316225"/>
    </source>
</evidence>
<proteinExistence type="predicted"/>
<gene>
    <name evidence="7" type="ORF">IQ24_03168</name>
</gene>
<dbReference type="Gene3D" id="1.10.10.60">
    <property type="entry name" value="Homeodomain-like"/>
    <property type="match status" value="1"/>
</dbReference>
<accession>A0A562NGV9</accession>
<name>A0A562NGV9_9RHOB</name>
<keyword evidence="3 5" id="KW-0238">DNA-binding</keyword>
<dbReference type="PANTHER" id="PTHR30055:SF175">
    <property type="entry name" value="HTH-TYPE TRANSCRIPTIONAL REPRESSOR KSTR2"/>
    <property type="match status" value="1"/>
</dbReference>
<feature type="domain" description="HTH tetR-type" evidence="6">
    <location>
        <begin position="14"/>
        <end position="74"/>
    </location>
</feature>
<evidence type="ECO:0000256" key="1">
    <source>
        <dbReference type="ARBA" id="ARBA00022491"/>
    </source>
</evidence>
<dbReference type="SUPFAM" id="SSF48498">
    <property type="entry name" value="Tetracyclin repressor-like, C-terminal domain"/>
    <property type="match status" value="1"/>
</dbReference>
<dbReference type="Pfam" id="PF17932">
    <property type="entry name" value="TetR_C_24"/>
    <property type="match status" value="1"/>
</dbReference>
<dbReference type="InterPro" id="IPR041490">
    <property type="entry name" value="KstR2_TetR_C"/>
</dbReference>
<keyword evidence="4" id="KW-0804">Transcription</keyword>